<organism evidence="2">
    <name type="scientific">Orpheovirus IHUMI-LCC2</name>
    <dbReference type="NCBI Taxonomy" id="2023057"/>
    <lineage>
        <taxon>Viruses</taxon>
        <taxon>Varidnaviria</taxon>
        <taxon>Bamfordvirae</taxon>
        <taxon>Nucleocytoviricota</taxon>
        <taxon>Megaviricetes</taxon>
        <taxon>Pimascovirales</taxon>
        <taxon>Ocovirineae</taxon>
        <taxon>Orpheoviridae</taxon>
        <taxon>Alphaorpheovirus</taxon>
        <taxon>Alphaorpheovirus massiliense</taxon>
    </lineage>
</organism>
<evidence type="ECO:0000259" key="1">
    <source>
        <dbReference type="PROSITE" id="PS50181"/>
    </source>
</evidence>
<accession>A0A2I2L684</accession>
<keyword evidence="3" id="KW-1185">Reference proteome</keyword>
<dbReference type="Proteomes" id="UP000236316">
    <property type="component" value="Segment"/>
</dbReference>
<dbReference type="InterPro" id="IPR001810">
    <property type="entry name" value="F-box_dom"/>
</dbReference>
<gene>
    <name evidence="2" type="ORF">ORPV_1140</name>
</gene>
<sequence length="401" mass="47877">MDELPNDVLRQIISLIDIKEISNLVRCNTHYYTAYNNKYFINYLIDIYIPEYRDILCKSSLNNLLKVLYYLNKNFYDPYETMIKNPNNSILKYIIVDKYLGRCKLYHNIPMEMLLKMLKSLYPNVEYMNSIKSSDLCIRSAIIRCFQLQYSDIKMLEIYNGCKECRKWMKIFIFYHARKQLYKLINGGDFYKQLNKYSTYVTNAYICNEPDVLIGRKWNRQITPSILWASNNPHTMLEKYEKRFLDDQAFRDGYINKKTIVVSRGTMYDDNSFETNIGYLLSSDIHVDKLDNMNIKNVEGYIRISYIIKNYTLLRYMFDIDDDEHYNRIKETWFQYLCYGDTPYDTIQSILEVITKDKNVNNIRRLYVDILNYVKGCDLDKSIIALSLLSQPFASIDDIII</sequence>
<dbReference type="PROSITE" id="PS50181">
    <property type="entry name" value="FBOX"/>
    <property type="match status" value="1"/>
</dbReference>
<name>A0A2I2L684_9VIRU</name>
<dbReference type="EMBL" id="LT906555">
    <property type="protein sequence ID" value="SNW63044.1"/>
    <property type="molecule type" value="Genomic_DNA"/>
</dbReference>
<protein>
    <submittedName>
        <fullName evidence="2">F-box domain-containing protein</fullName>
    </submittedName>
</protein>
<dbReference type="GeneID" id="35381808"/>
<reference evidence="2" key="1">
    <citation type="submission" date="2017-08" db="EMBL/GenBank/DDBJ databases">
        <authorList>
            <consortium name="Urmite Genomes"/>
        </authorList>
    </citation>
    <scope>NUCLEOTIDE SEQUENCE [LARGE SCALE GENOMIC DNA]</scope>
    <source>
        <strain evidence="2">IHUMI-LCC2</strain>
    </source>
</reference>
<dbReference type="KEGG" id="vg:35381808"/>
<evidence type="ECO:0000313" key="2">
    <source>
        <dbReference type="EMBL" id="SNW63044.1"/>
    </source>
</evidence>
<dbReference type="RefSeq" id="YP_009449346.1">
    <property type="nucleotide sequence ID" value="NC_036594.1"/>
</dbReference>
<evidence type="ECO:0000313" key="3">
    <source>
        <dbReference type="Proteomes" id="UP000236316"/>
    </source>
</evidence>
<feature type="domain" description="F-box" evidence="1">
    <location>
        <begin position="1"/>
        <end position="44"/>
    </location>
</feature>
<proteinExistence type="predicted"/>